<dbReference type="Proteomes" id="UP000254069">
    <property type="component" value="Unassembled WGS sequence"/>
</dbReference>
<gene>
    <name evidence="1" type="ORF">NCTC10738_01752</name>
</gene>
<dbReference type="EMBL" id="UGYO01000001">
    <property type="protein sequence ID" value="SUI65414.1"/>
    <property type="molecule type" value="Genomic_DNA"/>
</dbReference>
<evidence type="ECO:0000313" key="1">
    <source>
        <dbReference type="EMBL" id="SUI65414.1"/>
    </source>
</evidence>
<dbReference type="SUPFAM" id="SSF52833">
    <property type="entry name" value="Thioredoxin-like"/>
    <property type="match status" value="1"/>
</dbReference>
<evidence type="ECO:0000313" key="2">
    <source>
        <dbReference type="Proteomes" id="UP000254069"/>
    </source>
</evidence>
<accession>A0A3G4UHV7</accession>
<keyword evidence="2" id="KW-1185">Reference proteome</keyword>
<sequence length="180" mass="20122">MNSRTQRPLLILLLAFALPVILAKLVLSFELYQGGATNKGQLLPTNLGYQQLGLDNPLPGRWQVLYLIPSNCDELCQERLYILQQSHTALGAEMDRVDTLIFVNRESDTEAPLNNDFHRVTLDKPLTAENPLQQQMLVIVDPLGAWVLAYPGVVDHQSQLLQGKALVSDLRKLLKLSRVG</sequence>
<reference evidence="1 2" key="1">
    <citation type="submission" date="2018-06" db="EMBL/GenBank/DDBJ databases">
        <authorList>
            <consortium name="Pathogen Informatics"/>
            <person name="Doyle S."/>
        </authorList>
    </citation>
    <scope>NUCLEOTIDE SEQUENCE [LARGE SCALE GENOMIC DNA]</scope>
    <source>
        <strain evidence="1 2">NCTC10738</strain>
    </source>
</reference>
<organism evidence="1 2">
    <name type="scientific">Shewanella algae</name>
    <dbReference type="NCBI Taxonomy" id="38313"/>
    <lineage>
        <taxon>Bacteria</taxon>
        <taxon>Pseudomonadati</taxon>
        <taxon>Pseudomonadota</taxon>
        <taxon>Gammaproteobacteria</taxon>
        <taxon>Alteromonadales</taxon>
        <taxon>Shewanellaceae</taxon>
        <taxon>Shewanella</taxon>
    </lineage>
</organism>
<name>A0A379ZN52_9GAMM</name>
<evidence type="ECO:0008006" key="3">
    <source>
        <dbReference type="Google" id="ProtNLM"/>
    </source>
</evidence>
<dbReference type="AlphaFoldDB" id="A0A379ZN52"/>
<protein>
    <recommendedName>
        <fullName evidence="3">Cytochrome oxidase assembly protein</fullName>
    </recommendedName>
</protein>
<proteinExistence type="predicted"/>
<accession>A0A379ZN52</accession>
<dbReference type="RefSeq" id="WP_054745309.1">
    <property type="nucleotide sequence ID" value="NZ_AP024610.1"/>
</dbReference>
<dbReference type="InterPro" id="IPR036249">
    <property type="entry name" value="Thioredoxin-like_sf"/>
</dbReference>